<keyword evidence="2" id="KW-1185">Reference proteome</keyword>
<dbReference type="WBParaSite" id="MBELARI_LOCUS447">
    <property type="protein sequence ID" value="MBELARI_LOCUS447"/>
    <property type="gene ID" value="MBELARI_LOCUS447"/>
</dbReference>
<keyword evidence="1" id="KW-1133">Transmembrane helix</keyword>
<sequence length="246" mass="27616">MISTLWLTLDAVGSFLLGLVLFTVPHIAGNFIFQRETDGVHWHLIRCVGGQFMAAALASYLLKNSNKVTHTVCYIMRIVAYILLLLLHFETRSVNPKLVNQQIMDVVKYGCFSGVFLNILMLLGNGWPIANNLILENRVGNCLYQLDSIASICIGSAWLAFPKWLLHRQVNVALDASHELCGRVMGALFVCSFCVAQYALHWPTSQDRKVAIRCRVLCCAAILSAQVWSQWKYPRDWSEEGKQPAG</sequence>
<feature type="transmembrane region" description="Helical" evidence="1">
    <location>
        <begin position="12"/>
        <end position="32"/>
    </location>
</feature>
<name>A0AAF3FC12_9BILA</name>
<feature type="transmembrane region" description="Helical" evidence="1">
    <location>
        <begin position="68"/>
        <end position="89"/>
    </location>
</feature>
<feature type="transmembrane region" description="Helical" evidence="1">
    <location>
        <begin position="109"/>
        <end position="130"/>
    </location>
</feature>
<dbReference type="Proteomes" id="UP000887575">
    <property type="component" value="Unassembled WGS sequence"/>
</dbReference>
<evidence type="ECO:0000313" key="3">
    <source>
        <dbReference type="WBParaSite" id="MBELARI_LOCUS447"/>
    </source>
</evidence>
<feature type="transmembrane region" description="Helical" evidence="1">
    <location>
        <begin position="44"/>
        <end position="62"/>
    </location>
</feature>
<protein>
    <submittedName>
        <fullName evidence="3">Uncharacterized protein</fullName>
    </submittedName>
</protein>
<dbReference type="AlphaFoldDB" id="A0AAF3FC12"/>
<keyword evidence="1" id="KW-0812">Transmembrane</keyword>
<organism evidence="2 3">
    <name type="scientific">Mesorhabditis belari</name>
    <dbReference type="NCBI Taxonomy" id="2138241"/>
    <lineage>
        <taxon>Eukaryota</taxon>
        <taxon>Metazoa</taxon>
        <taxon>Ecdysozoa</taxon>
        <taxon>Nematoda</taxon>
        <taxon>Chromadorea</taxon>
        <taxon>Rhabditida</taxon>
        <taxon>Rhabditina</taxon>
        <taxon>Rhabditomorpha</taxon>
        <taxon>Rhabditoidea</taxon>
        <taxon>Rhabditidae</taxon>
        <taxon>Mesorhabditinae</taxon>
        <taxon>Mesorhabditis</taxon>
    </lineage>
</organism>
<evidence type="ECO:0000313" key="2">
    <source>
        <dbReference type="Proteomes" id="UP000887575"/>
    </source>
</evidence>
<accession>A0AAF3FC12</accession>
<evidence type="ECO:0000256" key="1">
    <source>
        <dbReference type="SAM" id="Phobius"/>
    </source>
</evidence>
<reference evidence="3" key="1">
    <citation type="submission" date="2024-02" db="UniProtKB">
        <authorList>
            <consortium name="WormBaseParasite"/>
        </authorList>
    </citation>
    <scope>IDENTIFICATION</scope>
</reference>
<keyword evidence="1" id="KW-0472">Membrane</keyword>
<proteinExistence type="predicted"/>